<sequence>MAAALSALQRAQAARLLALVTYIAHPNGSFLLCQRCRSAVPLQLIPYHLSSTSCYNYRKKDCVALLQAWEAVYSTTCSIAIRTHADAAAWQQRQKQSSTNLSPAPLIRELPLCYALQCRLNDPSTGERCQFMHGYAKHMRAHCYTTHSWEEPPEQGQSIQLAEGELLPWEEAVPAQRLQGRSRATALWRVALDAAASDATEQLHQGGGERKRQPASHQTWADLEARLDRHGQAEKAAIQAASSARYPVHISPWVEKTGWATYLQGYSLEHVARLLDPPAAQSEQGLAALHRAFNALIESARKIALEEDQVNVFALHRVNSFRRGQTFKRPLLVKLLNGTYRKYKGVWRRLLSFVYRLTVLGQGPDLPYILTPQQQQALADLPLAFADRHATGTATAATPQPPKTASSYRSALSQPALLPAQPARSARSAAPAPPMLSPVCRRPRRGKPQPQPQPQILAVPLSSSDSDSDSGSNYSPLLHHSSPSPLPTVQTVLPSALPAASLPPTTKAPIVGQPPTPPAPAEAESGLEPEPTERDQAACLQLCIALLDHRIRGRLTDSIVVGFLAANGINKERRGYTEAEASTSDLSALIKLAQLLVLQHAVHEHRSGRAEFPGDKVAELQDAFMVYGSDSPINWILNLRSYGNAIRNNTTAAGWIEWSDDGQKLTYKSLELTLGNMRWAIRDQLAEAQEQLNQLLLLPDSEPDTRARLVPAAHLAQLKEDPGVFTAGHSFLLDPRNSALLAAGGQRYLLNRVRDSPKLRRRFFLCEDSLTWNPSAIQAYIQLLHVYLERLLLLIHIAGGQPARGTELLTLRWRNSAHGDIRSIFVDNGMLCFVTSYHKNYSTSSTTKIIHRYLPPEIAELLLYYLWLITPFLDALHILTEGHAWQAPDIGSYLWPDSLSAAAKGRKRKLKIASSQAAQAHITHSAKHLLYSQQSVEEPWPSTQLGAVIKKLLAVALSTTITVLMWRHAAIAMSRKHLPECFQFKRDYGMNEGDAIMDLQSAHTSKRAAISYARSRDEGPGFSQMLRDDYRSLSRAWHTFLGFGTVLPPRDSAVQAAAAAPAQDSTPAEPPTAASAMKRKREELERELRGWVRDERLLRPKRRRTNLPGNPQPS</sequence>
<feature type="compositionally biased region" description="Low complexity" evidence="1">
    <location>
        <begin position="462"/>
        <end position="483"/>
    </location>
</feature>
<proteinExistence type="predicted"/>
<evidence type="ECO:0000256" key="1">
    <source>
        <dbReference type="SAM" id="MobiDB-lite"/>
    </source>
</evidence>
<dbReference type="Proteomes" id="UP000758155">
    <property type="component" value="Unassembled WGS sequence"/>
</dbReference>
<comment type="caution">
    <text evidence="2">The sequence shown here is derived from an EMBL/GenBank/DDBJ whole genome shotgun (WGS) entry which is preliminary data.</text>
</comment>
<name>A0A9P4WFS5_9PLEO</name>
<feature type="region of interest" description="Disordered" evidence="1">
    <location>
        <begin position="1054"/>
        <end position="1114"/>
    </location>
</feature>
<protein>
    <submittedName>
        <fullName evidence="2">Uncharacterized protein</fullName>
    </submittedName>
</protein>
<gene>
    <name evidence="2" type="ORF">E8E12_000480</name>
</gene>
<feature type="compositionally biased region" description="Low complexity" evidence="1">
    <location>
        <begin position="1054"/>
        <end position="1076"/>
    </location>
</feature>
<feature type="region of interest" description="Disordered" evidence="1">
    <location>
        <begin position="392"/>
        <end position="533"/>
    </location>
</feature>
<keyword evidence="3" id="KW-1185">Reference proteome</keyword>
<feature type="compositionally biased region" description="Low complexity" evidence="1">
    <location>
        <begin position="493"/>
        <end position="511"/>
    </location>
</feature>
<dbReference type="AlphaFoldDB" id="A0A9P4WFS5"/>
<dbReference type="OrthoDB" id="3799855at2759"/>
<feature type="compositionally biased region" description="Low complexity" evidence="1">
    <location>
        <begin position="419"/>
        <end position="430"/>
    </location>
</feature>
<reference evidence="2" key="1">
    <citation type="submission" date="2019-04" db="EMBL/GenBank/DDBJ databases">
        <title>Sequencing of skin fungus with MAO and IRED activity.</title>
        <authorList>
            <person name="Marsaioli A.J."/>
            <person name="Bonatto J.M.C."/>
            <person name="Reis Junior O."/>
        </authorList>
    </citation>
    <scope>NUCLEOTIDE SEQUENCE</scope>
    <source>
        <strain evidence="2">28M1</strain>
    </source>
</reference>
<accession>A0A9P4WFS5</accession>
<evidence type="ECO:0000313" key="3">
    <source>
        <dbReference type="Proteomes" id="UP000758155"/>
    </source>
</evidence>
<feature type="compositionally biased region" description="Basic and acidic residues" evidence="1">
    <location>
        <begin position="1080"/>
        <end position="1098"/>
    </location>
</feature>
<dbReference type="EMBL" id="SWKV01000222">
    <property type="protein sequence ID" value="KAF3030308.1"/>
    <property type="molecule type" value="Genomic_DNA"/>
</dbReference>
<organism evidence="2 3">
    <name type="scientific">Didymella heteroderae</name>
    <dbReference type="NCBI Taxonomy" id="1769908"/>
    <lineage>
        <taxon>Eukaryota</taxon>
        <taxon>Fungi</taxon>
        <taxon>Dikarya</taxon>
        <taxon>Ascomycota</taxon>
        <taxon>Pezizomycotina</taxon>
        <taxon>Dothideomycetes</taxon>
        <taxon>Pleosporomycetidae</taxon>
        <taxon>Pleosporales</taxon>
        <taxon>Pleosporineae</taxon>
        <taxon>Didymellaceae</taxon>
        <taxon>Didymella</taxon>
    </lineage>
</organism>
<evidence type="ECO:0000313" key="2">
    <source>
        <dbReference type="EMBL" id="KAF3030308.1"/>
    </source>
</evidence>